<keyword evidence="2" id="KW-1185">Reference proteome</keyword>
<dbReference type="EMBL" id="JAAMPC010000009">
    <property type="protein sequence ID" value="KAG2294510.1"/>
    <property type="molecule type" value="Genomic_DNA"/>
</dbReference>
<comment type="caution">
    <text evidence="1">The sequence shown here is derived from an EMBL/GenBank/DDBJ whole genome shotgun (WGS) entry which is preliminary data.</text>
</comment>
<proteinExistence type="predicted"/>
<gene>
    <name evidence="1" type="ORF">Bca52824_041179</name>
</gene>
<evidence type="ECO:0000313" key="1">
    <source>
        <dbReference type="EMBL" id="KAG2294510.1"/>
    </source>
</evidence>
<evidence type="ECO:0000313" key="2">
    <source>
        <dbReference type="Proteomes" id="UP000886595"/>
    </source>
</evidence>
<dbReference type="AlphaFoldDB" id="A0A8X7UW69"/>
<dbReference type="OrthoDB" id="10520023at2759"/>
<protein>
    <submittedName>
        <fullName evidence="1">Uncharacterized protein</fullName>
    </submittedName>
</protein>
<accession>A0A8X7UW69</accession>
<name>A0A8X7UW69_BRACI</name>
<dbReference type="Proteomes" id="UP000886595">
    <property type="component" value="Unassembled WGS sequence"/>
</dbReference>
<sequence length="60" mass="6775">MLAAGDEPVGERVNSYHKIKKTETIIEALEPDELEFLRNSTFGIRNGIDSVICTYSELFL</sequence>
<organism evidence="1 2">
    <name type="scientific">Brassica carinata</name>
    <name type="common">Ethiopian mustard</name>
    <name type="synonym">Abyssinian cabbage</name>
    <dbReference type="NCBI Taxonomy" id="52824"/>
    <lineage>
        <taxon>Eukaryota</taxon>
        <taxon>Viridiplantae</taxon>
        <taxon>Streptophyta</taxon>
        <taxon>Embryophyta</taxon>
        <taxon>Tracheophyta</taxon>
        <taxon>Spermatophyta</taxon>
        <taxon>Magnoliopsida</taxon>
        <taxon>eudicotyledons</taxon>
        <taxon>Gunneridae</taxon>
        <taxon>Pentapetalae</taxon>
        <taxon>rosids</taxon>
        <taxon>malvids</taxon>
        <taxon>Brassicales</taxon>
        <taxon>Brassicaceae</taxon>
        <taxon>Brassiceae</taxon>
        <taxon>Brassica</taxon>
    </lineage>
</organism>
<reference evidence="1 2" key="1">
    <citation type="submission" date="2020-02" db="EMBL/GenBank/DDBJ databases">
        <authorList>
            <person name="Ma Q."/>
            <person name="Huang Y."/>
            <person name="Song X."/>
            <person name="Pei D."/>
        </authorList>
    </citation>
    <scope>NUCLEOTIDE SEQUENCE [LARGE SCALE GENOMIC DNA]</scope>
    <source>
        <strain evidence="1">Sxm20200214</strain>
        <tissue evidence="1">Leaf</tissue>
    </source>
</reference>